<dbReference type="STRING" id="94128.A0A2A3EL97"/>
<keyword evidence="3" id="KW-0272">Extracellular matrix</keyword>
<feature type="domain" description="Laminin EGF-like" evidence="16">
    <location>
        <begin position="411"/>
        <end position="451"/>
    </location>
</feature>
<gene>
    <name evidence="18" type="ORF">APICC_02209</name>
</gene>
<feature type="domain" description="Laminin EGF-like" evidence="16">
    <location>
        <begin position="815"/>
        <end position="869"/>
    </location>
</feature>
<keyword evidence="8 12" id="KW-1015">Disulfide bond</keyword>
<evidence type="ECO:0000256" key="4">
    <source>
        <dbReference type="ARBA" id="ARBA00022729"/>
    </source>
</evidence>
<evidence type="ECO:0000256" key="3">
    <source>
        <dbReference type="ARBA" id="ARBA00022530"/>
    </source>
</evidence>
<feature type="disulfide bond" evidence="12">
    <location>
        <begin position="788"/>
        <end position="797"/>
    </location>
</feature>
<dbReference type="SMART" id="SM00282">
    <property type="entry name" value="LamG"/>
    <property type="match status" value="5"/>
</dbReference>
<dbReference type="FunFam" id="2.60.120.200:FF:000200">
    <property type="entry name" value="Laminin subunit alpha-3"/>
    <property type="match status" value="1"/>
</dbReference>
<dbReference type="InterPro" id="IPR013320">
    <property type="entry name" value="ConA-like_dom_sf"/>
</dbReference>
<feature type="region of interest" description="Disordered" evidence="14">
    <location>
        <begin position="1"/>
        <end position="96"/>
    </location>
</feature>
<dbReference type="SUPFAM" id="SSF57196">
    <property type="entry name" value="EGF/Laminin"/>
    <property type="match status" value="4"/>
</dbReference>
<feature type="domain" description="Laminin IV type A" evidence="17">
    <location>
        <begin position="538"/>
        <end position="726"/>
    </location>
</feature>
<evidence type="ECO:0000256" key="12">
    <source>
        <dbReference type="PROSITE-ProRule" id="PRU00460"/>
    </source>
</evidence>
<accession>A0A2A3EL97</accession>
<keyword evidence="19" id="KW-1185">Reference proteome</keyword>
<evidence type="ECO:0000256" key="9">
    <source>
        <dbReference type="ARBA" id="ARBA00023180"/>
    </source>
</evidence>
<evidence type="ECO:0000259" key="17">
    <source>
        <dbReference type="PROSITE" id="PS51115"/>
    </source>
</evidence>
<dbReference type="GO" id="GO:0048731">
    <property type="term" value="P:system development"/>
    <property type="evidence" value="ECO:0007669"/>
    <property type="project" value="UniProtKB-ARBA"/>
</dbReference>
<feature type="compositionally biased region" description="Basic and acidic residues" evidence="14">
    <location>
        <begin position="140"/>
        <end position="171"/>
    </location>
</feature>
<evidence type="ECO:0000259" key="15">
    <source>
        <dbReference type="PROSITE" id="PS50025"/>
    </source>
</evidence>
<dbReference type="Pfam" id="PF00052">
    <property type="entry name" value="Laminin_B"/>
    <property type="match status" value="1"/>
</dbReference>
<comment type="subcellular location">
    <subcellularLocation>
        <location evidence="1">Secreted</location>
        <location evidence="1">Extracellular space</location>
        <location evidence="1">Extracellular matrix</location>
        <location evidence="1">Basement membrane</location>
    </subcellularLocation>
</comment>
<dbReference type="Pfam" id="PF00053">
    <property type="entry name" value="EGF_laminin"/>
    <property type="match status" value="5"/>
</dbReference>
<evidence type="ECO:0000313" key="18">
    <source>
        <dbReference type="EMBL" id="PBC31801.1"/>
    </source>
</evidence>
<keyword evidence="6" id="KW-0084">Basement membrane</keyword>
<keyword evidence="2" id="KW-0964">Secreted</keyword>
<feature type="disulfide bond" evidence="12">
    <location>
        <begin position="346"/>
        <end position="358"/>
    </location>
</feature>
<dbReference type="PRINTS" id="PR00011">
    <property type="entry name" value="EGFLAMININ"/>
</dbReference>
<feature type="disulfide bond" evidence="12">
    <location>
        <begin position="840"/>
        <end position="849"/>
    </location>
</feature>
<feature type="compositionally biased region" description="Basic and acidic residues" evidence="14">
    <location>
        <begin position="29"/>
        <end position="46"/>
    </location>
</feature>
<proteinExistence type="predicted"/>
<keyword evidence="9" id="KW-0325">Glycoprotein</keyword>
<feature type="disulfide bond" evidence="12">
    <location>
        <begin position="427"/>
        <end position="436"/>
    </location>
</feature>
<feature type="disulfide bond" evidence="12">
    <location>
        <begin position="367"/>
        <end position="376"/>
    </location>
</feature>
<feature type="compositionally biased region" description="Polar residues" evidence="14">
    <location>
        <begin position="47"/>
        <end position="59"/>
    </location>
</feature>
<dbReference type="SMART" id="SM00281">
    <property type="entry name" value="LamB"/>
    <property type="match status" value="1"/>
</dbReference>
<feature type="domain" description="Laminin EGF-like" evidence="16">
    <location>
        <begin position="346"/>
        <end position="393"/>
    </location>
</feature>
<evidence type="ECO:0000256" key="13">
    <source>
        <dbReference type="SAM" id="Coils"/>
    </source>
</evidence>
<dbReference type="FunFam" id="2.10.25.10:FF:000188">
    <property type="entry name" value="Laminin subunit gamma 2"/>
    <property type="match status" value="1"/>
</dbReference>
<feature type="disulfide bond" evidence="12">
    <location>
        <begin position="299"/>
        <end position="316"/>
    </location>
</feature>
<sequence length="2459" mass="276215">MNEAEKSSGQSYHYLGSANRGHSLTSDARANRGEAEARKAESESGHHPSNQPRSASTESRGWRRVPWNTNKEQKERVDERSISPSATMDLFFRPDHGSSANMFVSGEGNILEGTRSPTVRSPTIDIRDEKLENDDDDSDDSRLEGSLRFEREESFDEEFPKAEEDLGRESSENLVEEEEKTGRGDEWPRGMVEKFGNAGRKKGWSFRKIDRSRVQKRAGRIRRRRRANYYSQQSATPMAYVHIQPVYPVAQASPPSRKCVQCMVVYKPCPSTPRQPPFPTYKYQELASKWFGLKYGCRCNPVGSISSTCDIVTGQCQCKPHVAGRQCDQCTVGFWGLPTGAGCAPCGCDPIGAHNSSCHEAVGQCYCKQGVGGTRCDTCLAGYYGFSSSGCQGPGSWGLGGGGWVQAVRLHLGSTKPHCDHRGQCPCRIGYAGLRCERCAKGYYGYPRCRPCGCNAAGTTRCDRETCDCNDQGQCPCKEYAVGRQCDRCKEGTFGLALDNPKGCTECFCFGRTTSCRQAGLSWGQRRLTRPRTLYVNDTINEIAVSKFRSQIFLSPVNGGLNMTNGLSTIPDTEGDVTIPAHLYYNYPLYWMLPESFLGDKVVSYGGFLRFTSSTEGGIPLRSTFQYPIVQLQGNDKIVLEYYLPVPANDNHYEVRFHESLWQLQNRPDYKVTREVLMVALQNLQYILIKASDNAEFTKATLLEASMDAAVLTPTHIPQLATGVEICKCPPEYNSTSCQDPSIGYYRWYKNTTVTSTIVIDLVGEAKACQCNGRSNICNIETGYCLNCRGNTAGPRCDICADSFYGHADFGCKPCPCPQADKRFSSTCTILANTEPICVCKPGYTGRKCERCSPGYYGFPHLPAGKCTPCECNPAGSLNDECDTETGQCRCRAGSTGRDCSESCNDNCTGILLDNLAALAQELAEGTVHIADGYVPPPWQELSYIDSNTTEYLEEMNRQNRLKQRMKNIPWNKYRELLKEVEVLFRTANEQAKRSDILNSKSNDLKNNIFSAKIEMENLKKYIEDTILLLNQYSNENKRIELKKALKTAKMILNGMKEANLTRKRMEVERFLEDAQKTIDWSNSLYDATEPLAIAQDEAEEYSIKLNDVRSIIEETMETLFTYDGLYNDINQTFSEAKDYCNEINALRNNINSSIIEGEKLTNETRGFILDFQNNVQDLPELRNKLAYWFDKLGMKEELLYRLNYEYNDTYVIPAIAHVKNLSSYVDQYVSSLFSETRNIAASPLKASQAYKNIVDNVRTANITAMEGKEITNDAYNKTFPNGPNSKSLLDIAKEVSRASSKQLERAKQHEELVKKASVELELQKEAVTLLKNTLNNTGIRDNQVNLKFQKLKDDSKKLREDIENILKDNEMVLENVKISRKLIEDYEEGIADRLKPKLNELKREGDSKISLASEKLTEALSNTKKADARLISFSNAAAKRKNVFDKWNDTLATKLQNLKDKIAEARNTADGIRVSLKSAEGKECSRSYRPSTLQPTSTNTIVMTFALPKGKKEGSLFYLPSSINDDFIALELVDRKVRFVWNVGGGTGILTHPEIIHSSDIQDDKSWYRIEAERVRHVGKLYVRKQASTARGYPVVKNSTNSEYGRFDITTSDRVWIGKIPRPERRRTELIASSGLPGCIHQVILDGKPIGLWNFVTTAPDMACEACVEGVEDISDDTVYSFNGEGYAVRNRVSSGPYNPYRFVISINFRTYDENALLFLAINPDNNQHVIIFLREGKVILQIGYGSNVSMEMSSNFKYNTGNWTKVDAFRYYQLHKNIEKCSLSVGENDKRIGAPATQPKKEDIPNFLQAKYYIGGVPPSFRADKLMLPSQVSFLGCMSNIIIEVGYDPMAEQYYGVEPICTNKPLRLVGFYGDGYLQHAAYTLRKINSTVSFSFRTMQERAVLLLSTFEGQEERMPLIRHMNDESNRKSYYSVCIMNGQVEVRLNAGRGELVLKSNDTFNDGRYHSVTIIKRRKDVELRIDDAYQTAGKLPTSAAIKAPEESGGLFFGGLPILINNTEMISTTTPLYGAIKDAIFNDDIIRFDEVISFEHALIGRSGPSMGKDPPTYTPSASLSRGMSTQPEGCQKVPYYSLEAGALKFGDKPNSHTQLYLNFKKFWEKKYAIEFDFRTYYPNGLLFITPGLRPKHYLMVVIRDGQLLLLVKSKQKKEILFKMPFNDGNWHHVMISHDERKLTLLVDSLTPHTIKVPRKIGLASMMYIGGLPESGTPIPEQVVVKLETLKGCIRGLRINGNVFDMVGSTSRAYQVGQCFPNVESGAYFQDEAYAIYKRNFELGAVLELQLEFRTSELSGVLLSITAPGNSPSLSLELNNGKVIMSGDLGDNNPLYAEQRFTSPYTICDNRWHRIQAVYNDEELALKVDEMDQKYGLPPNVNYHMMDSTISGPLYIGGLPASAPKGTLMTRDHFNGCIRNVMIGGERRDWTDMDELHNIHLSSCPVQ</sequence>
<organism evidence="18 19">
    <name type="scientific">Apis cerana cerana</name>
    <name type="common">Oriental honeybee</name>
    <dbReference type="NCBI Taxonomy" id="94128"/>
    <lineage>
        <taxon>Eukaryota</taxon>
        <taxon>Metazoa</taxon>
        <taxon>Ecdysozoa</taxon>
        <taxon>Arthropoda</taxon>
        <taxon>Hexapoda</taxon>
        <taxon>Insecta</taxon>
        <taxon>Pterygota</taxon>
        <taxon>Neoptera</taxon>
        <taxon>Endopterygota</taxon>
        <taxon>Hymenoptera</taxon>
        <taxon>Apocrita</taxon>
        <taxon>Aculeata</taxon>
        <taxon>Apoidea</taxon>
        <taxon>Anthophila</taxon>
        <taxon>Apidae</taxon>
        <taxon>Apis</taxon>
    </lineage>
</organism>
<dbReference type="PROSITE" id="PS50025">
    <property type="entry name" value="LAM_G_DOMAIN"/>
    <property type="match status" value="5"/>
</dbReference>
<dbReference type="Pfam" id="PF02210">
    <property type="entry name" value="Laminin_G_2"/>
    <property type="match status" value="3"/>
</dbReference>
<dbReference type="PROSITE" id="PS00022">
    <property type="entry name" value="EGF_1"/>
    <property type="match status" value="1"/>
</dbReference>
<dbReference type="GO" id="GO:0009888">
    <property type="term" value="P:tissue development"/>
    <property type="evidence" value="ECO:0007669"/>
    <property type="project" value="TreeGrafter"/>
</dbReference>
<dbReference type="InterPro" id="IPR000034">
    <property type="entry name" value="Laminin_IV"/>
</dbReference>
<evidence type="ECO:0000256" key="6">
    <source>
        <dbReference type="ARBA" id="ARBA00022869"/>
    </source>
</evidence>
<dbReference type="SUPFAM" id="SSF49899">
    <property type="entry name" value="Concanavalin A-like lectins/glucanases"/>
    <property type="match status" value="5"/>
</dbReference>
<feature type="coiled-coil region" evidence="13">
    <location>
        <begin position="1307"/>
        <end position="1376"/>
    </location>
</feature>
<dbReference type="Pfam" id="PF00054">
    <property type="entry name" value="Laminin_G_1"/>
    <property type="match status" value="2"/>
</dbReference>
<dbReference type="GO" id="GO:0005604">
    <property type="term" value="C:basement membrane"/>
    <property type="evidence" value="ECO:0007669"/>
    <property type="project" value="UniProtKB-SubCell"/>
</dbReference>
<feature type="disulfide bond" evidence="12">
    <location>
        <begin position="318"/>
        <end position="327"/>
    </location>
</feature>
<reference evidence="18 19" key="1">
    <citation type="submission" date="2014-07" db="EMBL/GenBank/DDBJ databases">
        <title>Genomic and transcriptomic analysis on Apis cerana provide comprehensive insights into honey bee biology.</title>
        <authorList>
            <person name="Diao Q."/>
            <person name="Sun L."/>
            <person name="Zheng H."/>
            <person name="Zheng H."/>
            <person name="Xu S."/>
            <person name="Wang S."/>
            <person name="Zeng Z."/>
            <person name="Hu F."/>
            <person name="Su S."/>
            <person name="Wu J."/>
        </authorList>
    </citation>
    <scope>NUCLEOTIDE SEQUENCE [LARGE SCALE GENOMIC DNA]</scope>
    <source>
        <tissue evidence="18">Pupae without intestine</tissue>
    </source>
</reference>
<evidence type="ECO:0000259" key="16">
    <source>
        <dbReference type="PROSITE" id="PS50027"/>
    </source>
</evidence>
<keyword evidence="10 12" id="KW-0424">Laminin EGF-like domain</keyword>
<comment type="caution">
    <text evidence="12">Lacks conserved residue(s) required for the propagation of feature annotation.</text>
</comment>
<evidence type="ECO:0000256" key="2">
    <source>
        <dbReference type="ARBA" id="ARBA00022525"/>
    </source>
</evidence>
<dbReference type="PROSITE" id="PS51115">
    <property type="entry name" value="LAMININ_IVA"/>
    <property type="match status" value="1"/>
</dbReference>
<feature type="disulfide bond" evidence="12">
    <location>
        <begin position="297"/>
        <end position="309"/>
    </location>
</feature>
<feature type="domain" description="Laminin EGF-like" evidence="16">
    <location>
        <begin position="769"/>
        <end position="814"/>
    </location>
</feature>
<dbReference type="GO" id="GO:0009887">
    <property type="term" value="P:animal organ morphogenesis"/>
    <property type="evidence" value="ECO:0007669"/>
    <property type="project" value="TreeGrafter"/>
</dbReference>
<feature type="compositionally biased region" description="Polar residues" evidence="14">
    <location>
        <begin position="2071"/>
        <end position="2081"/>
    </location>
</feature>
<evidence type="ECO:0000256" key="8">
    <source>
        <dbReference type="ARBA" id="ARBA00023157"/>
    </source>
</evidence>
<dbReference type="FunFam" id="2.10.25.10:FF:000728">
    <property type="entry name" value="Laminin subunit gamma 1"/>
    <property type="match status" value="1"/>
</dbReference>
<dbReference type="Gene3D" id="2.10.25.10">
    <property type="entry name" value="Laminin"/>
    <property type="match status" value="7"/>
</dbReference>
<dbReference type="SMART" id="SM00180">
    <property type="entry name" value="EGF_Lam"/>
    <property type="match status" value="7"/>
</dbReference>
<dbReference type="OrthoDB" id="8545473at2759"/>
<evidence type="ECO:0000256" key="7">
    <source>
        <dbReference type="ARBA" id="ARBA00023054"/>
    </source>
</evidence>
<dbReference type="InterPro" id="IPR001791">
    <property type="entry name" value="Laminin_G"/>
</dbReference>
<feature type="coiled-coil region" evidence="13">
    <location>
        <begin position="1449"/>
        <end position="1476"/>
    </location>
</feature>
<dbReference type="EMBL" id="KZ288227">
    <property type="protein sequence ID" value="PBC31801.1"/>
    <property type="molecule type" value="Genomic_DNA"/>
</dbReference>
<feature type="disulfide bond" evidence="11">
    <location>
        <begin position="2429"/>
        <end position="2456"/>
    </location>
</feature>
<dbReference type="CDD" id="cd00055">
    <property type="entry name" value="EGF_Lam"/>
    <property type="match status" value="7"/>
</dbReference>
<dbReference type="PANTHER" id="PTHR10574">
    <property type="entry name" value="NETRIN/LAMININ-RELATED"/>
    <property type="match status" value="1"/>
</dbReference>
<dbReference type="FunFam" id="2.10.25.10:FF:000135">
    <property type="entry name" value="Laminin subunit beta 4"/>
    <property type="match status" value="1"/>
</dbReference>
<feature type="region of interest" description="Disordered" evidence="14">
    <location>
        <begin position="108"/>
        <end position="190"/>
    </location>
</feature>
<feature type="disulfide bond" evidence="12">
    <location>
        <begin position="477"/>
        <end position="486"/>
    </location>
</feature>
<evidence type="ECO:0000256" key="10">
    <source>
        <dbReference type="ARBA" id="ARBA00023292"/>
    </source>
</evidence>
<dbReference type="Pfam" id="PF24973">
    <property type="entry name" value="EGF_LMN_ATRN"/>
    <property type="match status" value="1"/>
</dbReference>
<dbReference type="Gene3D" id="2.60.120.200">
    <property type="match status" value="5"/>
</dbReference>
<dbReference type="SMART" id="SM00181">
    <property type="entry name" value="EGF"/>
    <property type="match status" value="5"/>
</dbReference>
<feature type="domain" description="Laminin EGF-like" evidence="16">
    <location>
        <begin position="297"/>
        <end position="345"/>
    </location>
</feature>
<dbReference type="InterPro" id="IPR056863">
    <property type="entry name" value="LMN_ATRN_NET-like_EGF"/>
</dbReference>
<feature type="compositionally biased region" description="Basic and acidic residues" evidence="14">
    <location>
        <begin position="180"/>
        <end position="190"/>
    </location>
</feature>
<feature type="domain" description="Laminin G" evidence="15">
    <location>
        <begin position="2276"/>
        <end position="2456"/>
    </location>
</feature>
<dbReference type="InterPro" id="IPR002049">
    <property type="entry name" value="LE_dom"/>
</dbReference>
<feature type="disulfide bond" evidence="12">
    <location>
        <begin position="348"/>
        <end position="365"/>
    </location>
</feature>
<feature type="compositionally biased region" description="Basic and acidic residues" evidence="14">
    <location>
        <begin position="71"/>
        <end position="81"/>
    </location>
</feature>
<keyword evidence="4" id="KW-0732">Signal</keyword>
<feature type="domain" description="Laminin G" evidence="15">
    <location>
        <begin position="1477"/>
        <end position="1668"/>
    </location>
</feature>
<dbReference type="Proteomes" id="UP000242457">
    <property type="component" value="Unassembled WGS sequence"/>
</dbReference>
<feature type="domain" description="Laminin G" evidence="15">
    <location>
        <begin position="1678"/>
        <end position="1863"/>
    </location>
</feature>
<keyword evidence="7 13" id="KW-0175">Coiled coil</keyword>
<protein>
    <submittedName>
        <fullName evidence="18">Laminin subunit alpha-1</fullName>
    </submittedName>
</protein>
<evidence type="ECO:0000256" key="14">
    <source>
        <dbReference type="SAM" id="MobiDB-lite"/>
    </source>
</evidence>
<feature type="region of interest" description="Disordered" evidence="14">
    <location>
        <begin position="2060"/>
        <end position="2081"/>
    </location>
</feature>
<dbReference type="InterPro" id="IPR000742">
    <property type="entry name" value="EGF"/>
</dbReference>
<evidence type="ECO:0000313" key="19">
    <source>
        <dbReference type="Proteomes" id="UP000242457"/>
    </source>
</evidence>
<keyword evidence="5" id="KW-0677">Repeat</keyword>
<feature type="domain" description="Laminin G" evidence="15">
    <location>
        <begin position="2099"/>
        <end position="2271"/>
    </location>
</feature>
<dbReference type="InterPro" id="IPR050440">
    <property type="entry name" value="Laminin/Netrin_ECM"/>
</dbReference>
<dbReference type="PROSITE" id="PS01248">
    <property type="entry name" value="EGF_LAM_1"/>
    <property type="match status" value="4"/>
</dbReference>
<evidence type="ECO:0000256" key="5">
    <source>
        <dbReference type="ARBA" id="ARBA00022737"/>
    </source>
</evidence>
<name>A0A2A3EL97_APICC</name>
<feature type="domain" description="Laminin G" evidence="15">
    <location>
        <begin position="1868"/>
        <end position="2087"/>
    </location>
</feature>
<dbReference type="PROSITE" id="PS50027">
    <property type="entry name" value="EGF_LAM_2"/>
    <property type="match status" value="6"/>
</dbReference>
<evidence type="ECO:0000256" key="1">
    <source>
        <dbReference type="ARBA" id="ARBA00004302"/>
    </source>
</evidence>
<evidence type="ECO:0000256" key="11">
    <source>
        <dbReference type="PROSITE-ProRule" id="PRU00122"/>
    </source>
</evidence>
<feature type="domain" description="Laminin EGF-like" evidence="16">
    <location>
        <begin position="452"/>
        <end position="506"/>
    </location>
</feature>
<dbReference type="PANTHER" id="PTHR10574:SF444">
    <property type="entry name" value="BASEMENT MEMBRANE-SPECIFIC HEPARAN SULFATE PROTEOGLYCAN CORE PROTEIN"/>
    <property type="match status" value="1"/>
</dbReference>
<dbReference type="CDD" id="cd00110">
    <property type="entry name" value="LamG"/>
    <property type="match status" value="5"/>
</dbReference>